<gene>
    <name evidence="1" type="ORF">NDU88_001775</name>
</gene>
<reference evidence="1" key="1">
    <citation type="journal article" date="2022" name="bioRxiv">
        <title>Sequencing and chromosome-scale assembly of the giantPleurodeles waltlgenome.</title>
        <authorList>
            <person name="Brown T."/>
            <person name="Elewa A."/>
            <person name="Iarovenko S."/>
            <person name="Subramanian E."/>
            <person name="Araus A.J."/>
            <person name="Petzold A."/>
            <person name="Susuki M."/>
            <person name="Suzuki K.-i.T."/>
            <person name="Hayashi T."/>
            <person name="Toyoda A."/>
            <person name="Oliveira C."/>
            <person name="Osipova E."/>
            <person name="Leigh N.D."/>
            <person name="Simon A."/>
            <person name="Yun M.H."/>
        </authorList>
    </citation>
    <scope>NUCLEOTIDE SEQUENCE</scope>
    <source>
        <strain evidence="1">20211129_DDA</strain>
        <tissue evidence="1">Liver</tissue>
    </source>
</reference>
<evidence type="ECO:0000313" key="1">
    <source>
        <dbReference type="EMBL" id="KAJ1184979.1"/>
    </source>
</evidence>
<sequence>MSHNSVQLSPPDWRPWSTSRARAVMILRKPLHAARIYRSPQPESEMKIIPQRTIANTQNGSLSSNDGVVEIEKEEKANLRSQEPRGTLDYFHGLCSFQLSSHHLLRPFNYRSAE</sequence>
<dbReference type="AlphaFoldDB" id="A0AAV7U9E5"/>
<evidence type="ECO:0000313" key="2">
    <source>
        <dbReference type="Proteomes" id="UP001066276"/>
    </source>
</evidence>
<proteinExistence type="predicted"/>
<dbReference type="Proteomes" id="UP001066276">
    <property type="component" value="Chromosome 3_1"/>
</dbReference>
<keyword evidence="2" id="KW-1185">Reference proteome</keyword>
<accession>A0AAV7U9E5</accession>
<name>A0AAV7U9E5_PLEWA</name>
<comment type="caution">
    <text evidence="1">The sequence shown here is derived from an EMBL/GenBank/DDBJ whole genome shotgun (WGS) entry which is preliminary data.</text>
</comment>
<protein>
    <submittedName>
        <fullName evidence="1">Uncharacterized protein</fullName>
    </submittedName>
</protein>
<dbReference type="EMBL" id="JANPWB010000005">
    <property type="protein sequence ID" value="KAJ1184979.1"/>
    <property type="molecule type" value="Genomic_DNA"/>
</dbReference>
<organism evidence="1 2">
    <name type="scientific">Pleurodeles waltl</name>
    <name type="common">Iberian ribbed newt</name>
    <dbReference type="NCBI Taxonomy" id="8319"/>
    <lineage>
        <taxon>Eukaryota</taxon>
        <taxon>Metazoa</taxon>
        <taxon>Chordata</taxon>
        <taxon>Craniata</taxon>
        <taxon>Vertebrata</taxon>
        <taxon>Euteleostomi</taxon>
        <taxon>Amphibia</taxon>
        <taxon>Batrachia</taxon>
        <taxon>Caudata</taxon>
        <taxon>Salamandroidea</taxon>
        <taxon>Salamandridae</taxon>
        <taxon>Pleurodelinae</taxon>
        <taxon>Pleurodeles</taxon>
    </lineage>
</organism>